<dbReference type="Gene3D" id="3.40.50.300">
    <property type="entry name" value="P-loop containing nucleotide triphosphate hydrolases"/>
    <property type="match status" value="2"/>
</dbReference>
<proteinExistence type="inferred from homology"/>
<protein>
    <recommendedName>
        <fullName evidence="7">Chromosome partition protein Smc</fullName>
    </recommendedName>
</protein>
<keyword evidence="3 7" id="KW-0547">Nucleotide-binding</keyword>
<dbReference type="GO" id="GO:0006260">
    <property type="term" value="P:DNA replication"/>
    <property type="evidence" value="ECO:0007669"/>
    <property type="project" value="UniProtKB-UniRule"/>
</dbReference>
<dbReference type="Pfam" id="PF06470">
    <property type="entry name" value="SMC_hinge"/>
    <property type="match status" value="1"/>
</dbReference>
<feature type="binding site" evidence="7">
    <location>
        <begin position="32"/>
        <end position="39"/>
    </location>
    <ligand>
        <name>ATP</name>
        <dbReference type="ChEBI" id="CHEBI:30616"/>
    </ligand>
</feature>
<dbReference type="InterPro" id="IPR011890">
    <property type="entry name" value="SMC_prok"/>
</dbReference>
<dbReference type="GO" id="GO:0030261">
    <property type="term" value="P:chromosome condensation"/>
    <property type="evidence" value="ECO:0007669"/>
    <property type="project" value="InterPro"/>
</dbReference>
<accession>A0A933LPX7</accession>
<dbReference type="Proteomes" id="UP000772181">
    <property type="component" value="Unassembled WGS sequence"/>
</dbReference>
<evidence type="ECO:0000256" key="2">
    <source>
        <dbReference type="ARBA" id="ARBA00022490"/>
    </source>
</evidence>
<dbReference type="GO" id="GO:0005524">
    <property type="term" value="F:ATP binding"/>
    <property type="evidence" value="ECO:0007669"/>
    <property type="project" value="UniProtKB-UniRule"/>
</dbReference>
<feature type="coiled-coil region" evidence="7">
    <location>
        <begin position="1007"/>
        <end position="1041"/>
    </location>
</feature>
<dbReference type="InterPro" id="IPR024704">
    <property type="entry name" value="SMC"/>
</dbReference>
<evidence type="ECO:0000313" key="10">
    <source>
        <dbReference type="Proteomes" id="UP000772181"/>
    </source>
</evidence>
<feature type="coiled-coil region" evidence="7">
    <location>
        <begin position="262"/>
        <end position="352"/>
    </location>
</feature>
<dbReference type="AlphaFoldDB" id="A0A933LPX7"/>
<keyword evidence="4 7" id="KW-0067">ATP-binding</keyword>
<gene>
    <name evidence="7 9" type="primary">smc</name>
    <name evidence="9" type="ORF">HY730_04025</name>
</gene>
<dbReference type="InterPro" id="IPR003395">
    <property type="entry name" value="RecF/RecN/SMC_N"/>
</dbReference>
<organism evidence="9 10">
    <name type="scientific">Tectimicrobiota bacterium</name>
    <dbReference type="NCBI Taxonomy" id="2528274"/>
    <lineage>
        <taxon>Bacteria</taxon>
        <taxon>Pseudomonadati</taxon>
        <taxon>Nitrospinota/Tectimicrobiota group</taxon>
        <taxon>Candidatus Tectimicrobiota</taxon>
    </lineage>
</organism>
<dbReference type="PANTHER" id="PTHR43977">
    <property type="entry name" value="STRUCTURAL MAINTENANCE OF CHROMOSOMES PROTEIN 3"/>
    <property type="match status" value="1"/>
</dbReference>
<sequence length="1217" mass="139043">MRIKSIEIQGFKSFPDFIKLDLQEPITAIVGPNGCGKSNISDAIRWVLGEQSHKQLRGRKMEDIIFNGTSGRKPVGLASVSFSLIECETGTDGNGFSEINISRKLYRSGESQYFINKVSCRLKDIVDLFLTKGGNNAMTVFEQSQVLALVSSKPEERRFLIEEAAEIVPFKHRKLAALKKLEHTEQNLLRLGDIIEEVKNQYQVLHRQVRKVEIYRKYQGEIRELEVALLSKEAGRLASEFRDIMSYYTEEERIGQEMGLVVDSLEKDLLMKQAEKEEKEQGLAHLQQKTLSFEAEIHRLQEKLESIENQLKSINEETEQSIKENSELVPRTEAEEEKIQALEENISSFDTQLQAREHDFFEQEQRVGLLKEQLSSGTSLLGRLKGDLVDLLREITAQRNAMLSAKGKLEEAEKRKEWLDKELDGEKDALLEMEEKFEESRLGLENALSLLELRQRDKDFQAGNLEHLWTECNLQGEKITELEKRISEVSARLKALTEMEKEFEGYADSVKTLLAHEPEEKGWLKGLLIKMIEVDKGYEVAIEAALSEKLQGLITEDVIGALTGVELLKNRKWGKATFLTSHPLFDTPQKEIKSSYAGQGGGEMGFVQIQDIEMQDFYISADGILGKAGNFVQCRSECKGIIARLLGDIIIVNNPDTVLKILKNQDALSNGTISALTFVTLEGDLFAPQGIIRGGSPDSKEGYLFKRQNEIKELHEQREILIASLDQVKGKFNQLQDEKNEAQEEIKRLGKVLTDLEIEKTSLEKDLLYHEKDMKKSKEKMALFQFEASQILERKDGLLEELEYRKVQLEDLTGQQRELDDRLTGVEEESAGIQKALEQEKEQLSHLKFSLAEIKAKKETAIREAGEIRQSKRELEERVVRLREKIARQRDKSLSLEKTKVDAQSELNNDKERLKELKEELLVERQSFNSFLEAVKNKQQELSVKREELTAKTEKMKAMIAQKTEMEVKLEYLTERAKSEFQINLNDLEKISDQIGEVDLPMIQNRMSELKEKKSKLGEVNSEAIEEFKEIAERYEFLQKQHSDLVTSIDDLRKLIEKIDKAIKDRFDKTFKQVNEEFQKVFKRLFGGGEACLIFSEEDNLLETGVDIMANPPGKRMQNLLLLSAGEKSLTALALLFSVFLTKPSPFCLLDEVDAPLDEANIVRFCQLVEELSSQTQFIIITHNKKTMAFARVLYGVTMEEEGVSRVISLSLKDGSK</sequence>
<evidence type="ECO:0000256" key="4">
    <source>
        <dbReference type="ARBA" id="ARBA00022840"/>
    </source>
</evidence>
<reference evidence="9" key="1">
    <citation type="submission" date="2020-07" db="EMBL/GenBank/DDBJ databases">
        <title>Huge and variable diversity of episymbiotic CPR bacteria and DPANN archaea in groundwater ecosystems.</title>
        <authorList>
            <person name="He C.Y."/>
            <person name="Keren R."/>
            <person name="Whittaker M."/>
            <person name="Farag I.F."/>
            <person name="Doudna J."/>
            <person name="Cate J.H.D."/>
            <person name="Banfield J.F."/>
        </authorList>
    </citation>
    <scope>NUCLEOTIDE SEQUENCE</scope>
    <source>
        <strain evidence="9">NC_groundwater_1482_Ag_S-0.65um_47_24</strain>
    </source>
</reference>
<feature type="domain" description="SMC hinge" evidence="8">
    <location>
        <begin position="522"/>
        <end position="662"/>
    </location>
</feature>
<evidence type="ECO:0000256" key="6">
    <source>
        <dbReference type="ARBA" id="ARBA00023125"/>
    </source>
</evidence>
<evidence type="ECO:0000313" key="9">
    <source>
        <dbReference type="EMBL" id="MBI4595530.1"/>
    </source>
</evidence>
<comment type="subcellular location">
    <subcellularLocation>
        <location evidence="1 7">Cytoplasm</location>
    </subcellularLocation>
</comment>
<evidence type="ECO:0000259" key="8">
    <source>
        <dbReference type="SMART" id="SM00968"/>
    </source>
</evidence>
<dbReference type="PIRSF" id="PIRSF005719">
    <property type="entry name" value="SMC"/>
    <property type="match status" value="1"/>
</dbReference>
<dbReference type="InterPro" id="IPR010935">
    <property type="entry name" value="SMC_hinge"/>
</dbReference>
<comment type="caution">
    <text evidence="9">The sequence shown here is derived from an EMBL/GenBank/DDBJ whole genome shotgun (WGS) entry which is preliminary data.</text>
</comment>
<dbReference type="InterPro" id="IPR036277">
    <property type="entry name" value="SMC_hinge_sf"/>
</dbReference>
<evidence type="ECO:0000256" key="5">
    <source>
        <dbReference type="ARBA" id="ARBA00023054"/>
    </source>
</evidence>
<feature type="coiled-coil region" evidence="7">
    <location>
        <begin position="711"/>
        <end position="766"/>
    </location>
</feature>
<dbReference type="GO" id="GO:0007059">
    <property type="term" value="P:chromosome segregation"/>
    <property type="evidence" value="ECO:0007669"/>
    <property type="project" value="UniProtKB-UniRule"/>
</dbReference>
<dbReference type="CDD" id="cd03278">
    <property type="entry name" value="ABC_SMC_barmotin"/>
    <property type="match status" value="1"/>
</dbReference>
<comment type="similarity">
    <text evidence="7">Belongs to the SMC family.</text>
</comment>
<dbReference type="GO" id="GO:0016887">
    <property type="term" value="F:ATP hydrolysis activity"/>
    <property type="evidence" value="ECO:0007669"/>
    <property type="project" value="InterPro"/>
</dbReference>
<keyword evidence="6 7" id="KW-0238">DNA-binding</keyword>
<dbReference type="HAMAP" id="MF_01894">
    <property type="entry name" value="Smc_prok"/>
    <property type="match status" value="1"/>
</dbReference>
<dbReference type="NCBIfam" id="TIGR02168">
    <property type="entry name" value="SMC_prok_B"/>
    <property type="match status" value="1"/>
</dbReference>
<dbReference type="Gene3D" id="1.20.1060.20">
    <property type="match status" value="1"/>
</dbReference>
<dbReference type="EMBL" id="JACQWF010000181">
    <property type="protein sequence ID" value="MBI4595530.1"/>
    <property type="molecule type" value="Genomic_DNA"/>
</dbReference>
<dbReference type="Gene3D" id="3.30.70.1620">
    <property type="match status" value="1"/>
</dbReference>
<name>A0A933LPX7_UNCTE</name>
<dbReference type="GO" id="GO:0005694">
    <property type="term" value="C:chromosome"/>
    <property type="evidence" value="ECO:0007669"/>
    <property type="project" value="InterPro"/>
</dbReference>
<dbReference type="Pfam" id="PF02463">
    <property type="entry name" value="SMC_N"/>
    <property type="match status" value="1"/>
</dbReference>
<dbReference type="InterPro" id="IPR027417">
    <property type="entry name" value="P-loop_NTPase"/>
</dbReference>
<keyword evidence="5 7" id="KW-0175">Coiled coil</keyword>
<feature type="coiled-coil region" evidence="7">
    <location>
        <begin position="792"/>
        <end position="955"/>
    </location>
</feature>
<evidence type="ECO:0000256" key="7">
    <source>
        <dbReference type="HAMAP-Rule" id="MF_01894"/>
    </source>
</evidence>
<keyword evidence="2 7" id="KW-0963">Cytoplasm</keyword>
<comment type="function">
    <text evidence="7">Required for chromosome condensation and partitioning.</text>
</comment>
<evidence type="ECO:0000256" key="1">
    <source>
        <dbReference type="ARBA" id="ARBA00004496"/>
    </source>
</evidence>
<dbReference type="GO" id="GO:0007062">
    <property type="term" value="P:sister chromatid cohesion"/>
    <property type="evidence" value="ECO:0007669"/>
    <property type="project" value="InterPro"/>
</dbReference>
<comment type="subunit">
    <text evidence="7">Homodimer.</text>
</comment>
<dbReference type="GO" id="GO:0005737">
    <property type="term" value="C:cytoplasm"/>
    <property type="evidence" value="ECO:0007669"/>
    <property type="project" value="UniProtKB-SubCell"/>
</dbReference>
<feature type="coiled-coil region" evidence="7">
    <location>
        <begin position="395"/>
        <end position="429"/>
    </location>
</feature>
<dbReference type="SUPFAM" id="SSF75553">
    <property type="entry name" value="Smc hinge domain"/>
    <property type="match status" value="1"/>
</dbReference>
<dbReference type="FunFam" id="3.40.50.300:FF:000901">
    <property type="entry name" value="Chromosome partition protein Smc"/>
    <property type="match status" value="1"/>
</dbReference>
<comment type="domain">
    <text evidence="7">Contains large globular domains required for ATP hydrolysis at each terminus and a third globular domain forming a flexible hinge near the middle of the molecule. These domains are separated by coiled-coil structures.</text>
</comment>
<dbReference type="GO" id="GO:0003677">
    <property type="term" value="F:DNA binding"/>
    <property type="evidence" value="ECO:0007669"/>
    <property type="project" value="UniProtKB-UniRule"/>
</dbReference>
<dbReference type="SUPFAM" id="SSF52540">
    <property type="entry name" value="P-loop containing nucleoside triphosphate hydrolases"/>
    <property type="match status" value="1"/>
</dbReference>
<evidence type="ECO:0000256" key="3">
    <source>
        <dbReference type="ARBA" id="ARBA00022741"/>
    </source>
</evidence>
<dbReference type="SMART" id="SM00968">
    <property type="entry name" value="SMC_hinge"/>
    <property type="match status" value="1"/>
</dbReference>